<dbReference type="InterPro" id="IPR043502">
    <property type="entry name" value="DNA/RNA_pol_sf"/>
</dbReference>
<dbReference type="PROSITE" id="PS50878">
    <property type="entry name" value="RT_POL"/>
    <property type="match status" value="1"/>
</dbReference>
<name>A0AAW1TUL8_9CUCU</name>
<dbReference type="CDD" id="cd01650">
    <property type="entry name" value="RT_nLTR_like"/>
    <property type="match status" value="1"/>
</dbReference>
<evidence type="ECO:0000313" key="3">
    <source>
        <dbReference type="Proteomes" id="UP001431783"/>
    </source>
</evidence>
<dbReference type="GO" id="GO:0071897">
    <property type="term" value="P:DNA biosynthetic process"/>
    <property type="evidence" value="ECO:0007669"/>
    <property type="project" value="UniProtKB-ARBA"/>
</dbReference>
<gene>
    <name evidence="2" type="ORF">WA026_016124</name>
</gene>
<evidence type="ECO:0000313" key="2">
    <source>
        <dbReference type="EMBL" id="KAK9872079.1"/>
    </source>
</evidence>
<sequence length="277" mass="31757">YNANTVEMYKKLKRQYDLTISKTKQAYYAEKINKSDNKSKSTWHIVNTLLNKSSAQSKMLVPSGDPEETADRFNNYFINAAPDLCKMLPVSNEGVNMQYLENSFYVFEVTTTEIENVVKHLKNTTTCGHDGIPNKIIKRSIKYIAEPLRYIINMSFIEGIFPDKLKIAIIKPIYKKGPIDEPDSYRPISILSSFSKIFEKLLANRLLSFFKKFQVFNENQHGFLPSRGTETAILELTQSILIALEKGEIPIALFLDLSKAFDCVEHERLLTKLNYCG</sequence>
<accession>A0AAW1TUL8</accession>
<evidence type="ECO:0000259" key="1">
    <source>
        <dbReference type="PROSITE" id="PS50878"/>
    </source>
</evidence>
<feature type="non-terminal residue" evidence="2">
    <location>
        <position position="277"/>
    </location>
</feature>
<dbReference type="InterPro" id="IPR000477">
    <property type="entry name" value="RT_dom"/>
</dbReference>
<feature type="non-terminal residue" evidence="2">
    <location>
        <position position="1"/>
    </location>
</feature>
<reference evidence="2 3" key="1">
    <citation type="submission" date="2023-03" db="EMBL/GenBank/DDBJ databases">
        <title>Genome insight into feeding habits of ladybird beetles.</title>
        <authorList>
            <person name="Li H.-S."/>
            <person name="Huang Y.-H."/>
            <person name="Pang H."/>
        </authorList>
    </citation>
    <scope>NUCLEOTIDE SEQUENCE [LARGE SCALE GENOMIC DNA]</scope>
    <source>
        <strain evidence="2">SYSU_2023b</strain>
        <tissue evidence="2">Whole body</tissue>
    </source>
</reference>
<dbReference type="SUPFAM" id="SSF56672">
    <property type="entry name" value="DNA/RNA polymerases"/>
    <property type="match status" value="1"/>
</dbReference>
<dbReference type="AlphaFoldDB" id="A0AAW1TUL8"/>
<organism evidence="2 3">
    <name type="scientific">Henosepilachna vigintioctopunctata</name>
    <dbReference type="NCBI Taxonomy" id="420089"/>
    <lineage>
        <taxon>Eukaryota</taxon>
        <taxon>Metazoa</taxon>
        <taxon>Ecdysozoa</taxon>
        <taxon>Arthropoda</taxon>
        <taxon>Hexapoda</taxon>
        <taxon>Insecta</taxon>
        <taxon>Pterygota</taxon>
        <taxon>Neoptera</taxon>
        <taxon>Endopterygota</taxon>
        <taxon>Coleoptera</taxon>
        <taxon>Polyphaga</taxon>
        <taxon>Cucujiformia</taxon>
        <taxon>Coccinelloidea</taxon>
        <taxon>Coccinellidae</taxon>
        <taxon>Epilachninae</taxon>
        <taxon>Epilachnini</taxon>
        <taxon>Henosepilachna</taxon>
    </lineage>
</organism>
<proteinExistence type="predicted"/>
<protein>
    <recommendedName>
        <fullName evidence="1">Reverse transcriptase domain-containing protein</fullName>
    </recommendedName>
</protein>
<feature type="domain" description="Reverse transcriptase" evidence="1">
    <location>
        <begin position="154"/>
        <end position="277"/>
    </location>
</feature>
<dbReference type="PANTHER" id="PTHR47510">
    <property type="entry name" value="REVERSE TRANSCRIPTASE DOMAIN-CONTAINING PROTEIN"/>
    <property type="match status" value="1"/>
</dbReference>
<dbReference type="PANTHER" id="PTHR47510:SF3">
    <property type="entry name" value="ENDO_EXONUCLEASE_PHOSPHATASE DOMAIN-CONTAINING PROTEIN"/>
    <property type="match status" value="1"/>
</dbReference>
<keyword evidence="3" id="KW-1185">Reference proteome</keyword>
<comment type="caution">
    <text evidence="2">The sequence shown here is derived from an EMBL/GenBank/DDBJ whole genome shotgun (WGS) entry which is preliminary data.</text>
</comment>
<dbReference type="Pfam" id="PF00078">
    <property type="entry name" value="RVT_1"/>
    <property type="match status" value="1"/>
</dbReference>
<dbReference type="Proteomes" id="UP001431783">
    <property type="component" value="Unassembled WGS sequence"/>
</dbReference>
<dbReference type="EMBL" id="JARQZJ010000009">
    <property type="protein sequence ID" value="KAK9872079.1"/>
    <property type="molecule type" value="Genomic_DNA"/>
</dbReference>